<proteinExistence type="predicted"/>
<dbReference type="OrthoDB" id="9991783at2"/>
<name>W6JUD8_9MICO</name>
<comment type="caution">
    <text evidence="1">The sequence shown here is derived from an EMBL/GenBank/DDBJ whole genome shotgun (WGS) entry which is preliminary data.</text>
</comment>
<reference evidence="1 2" key="1">
    <citation type="journal article" date="2013" name="ISME J.">
        <title>A metabolic model for members of the genus Tetrasphaera involved in enhanced biological phosphorus removal.</title>
        <authorList>
            <person name="Kristiansen R."/>
            <person name="Nguyen H.T.T."/>
            <person name="Saunders A.M."/>
            <person name="Nielsen J.L."/>
            <person name="Wimmer R."/>
            <person name="Le V.Q."/>
            <person name="McIlroy S.J."/>
            <person name="Petrovski S."/>
            <person name="Seviour R.J."/>
            <person name="Calteau A."/>
            <person name="Nielsen K.L."/>
            <person name="Nielsen P.H."/>
        </authorList>
    </citation>
    <scope>NUCLEOTIDE SEQUENCE [LARGE SCALE GENOMIC DNA]</scope>
    <source>
        <strain evidence="1 2">Ben110</strain>
    </source>
</reference>
<dbReference type="STRING" id="1193182.BN11_1350010"/>
<protein>
    <submittedName>
        <fullName evidence="1">Uncharacterized protein</fullName>
    </submittedName>
</protein>
<dbReference type="AlphaFoldDB" id="W6JUD8"/>
<accession>W6JUD8</accession>
<gene>
    <name evidence="1" type="ORF">BN11_1350010</name>
</gene>
<evidence type="ECO:0000313" key="1">
    <source>
        <dbReference type="EMBL" id="CCH72105.1"/>
    </source>
</evidence>
<dbReference type="RefSeq" id="WP_048697203.1">
    <property type="nucleotide sequence ID" value="NZ_HG764815.1"/>
</dbReference>
<keyword evidence="2" id="KW-1185">Reference proteome</keyword>
<organism evidence="1 2">
    <name type="scientific">Nostocoides australiense Ben110</name>
    <dbReference type="NCBI Taxonomy" id="1193182"/>
    <lineage>
        <taxon>Bacteria</taxon>
        <taxon>Bacillati</taxon>
        <taxon>Actinomycetota</taxon>
        <taxon>Actinomycetes</taxon>
        <taxon>Micrococcales</taxon>
        <taxon>Intrasporangiaceae</taxon>
        <taxon>Nostocoides</taxon>
    </lineage>
</organism>
<dbReference type="Proteomes" id="UP000035763">
    <property type="component" value="Unassembled WGS sequence"/>
</dbReference>
<sequence length="80" mass="8893">MSIKNIRISLRHHRAAVSARQDMLRQLSVYTTPAEIEEMLAAVDGQDSPDADLMREVLGDKLARAYRDSARPAFGMHVAA</sequence>
<dbReference type="EMBL" id="CAJA01000041">
    <property type="protein sequence ID" value="CCH72105.1"/>
    <property type="molecule type" value="Genomic_DNA"/>
</dbReference>
<evidence type="ECO:0000313" key="2">
    <source>
        <dbReference type="Proteomes" id="UP000035763"/>
    </source>
</evidence>